<dbReference type="SUPFAM" id="SSF51735">
    <property type="entry name" value="NAD(P)-binding Rossmann-fold domains"/>
    <property type="match status" value="1"/>
</dbReference>
<feature type="active site" description="Proton acceptor" evidence="3">
    <location>
        <position position="64"/>
    </location>
</feature>
<comment type="pathway">
    <text evidence="5">Carbohydrate biosynthesis; dTDP-L-rhamnose biosynthesis.</text>
</comment>
<feature type="site" description="Participates in a stacking interaction with the thymidine ring of dTDP-4-oxo-6-deoxyglucose" evidence="4">
    <location>
        <position position="133"/>
    </location>
</feature>
<evidence type="ECO:0000256" key="2">
    <source>
        <dbReference type="ARBA" id="ARBA00010944"/>
    </source>
</evidence>
<evidence type="ECO:0000256" key="5">
    <source>
        <dbReference type="RuleBase" id="RU364082"/>
    </source>
</evidence>
<dbReference type="InterPro" id="IPR011051">
    <property type="entry name" value="RmlC_Cupin_sf"/>
</dbReference>
<dbReference type="NCBIfam" id="TIGR01214">
    <property type="entry name" value="rmlD"/>
    <property type="match status" value="1"/>
</dbReference>
<comment type="caution">
    <text evidence="7">The sequence shown here is derived from an EMBL/GenBank/DDBJ whole genome shotgun (WGS) entry which is preliminary data.</text>
</comment>
<keyword evidence="8" id="KW-1185">Reference proteome</keyword>
<dbReference type="InterPro" id="IPR036291">
    <property type="entry name" value="NAD(P)-bd_dom_sf"/>
</dbReference>
<keyword evidence="5" id="KW-0521">NADP</keyword>
<dbReference type="Gene3D" id="3.90.25.10">
    <property type="entry name" value="UDP-galactose 4-epimerase, domain 1"/>
    <property type="match status" value="1"/>
</dbReference>
<protein>
    <recommendedName>
        <fullName evidence="5">dTDP-4-dehydrorhamnose reductase</fullName>
        <ecNumber evidence="5">1.1.1.133</ecNumber>
    </recommendedName>
</protein>
<dbReference type="CDD" id="cd05254">
    <property type="entry name" value="dTDP_HR_like_SDR_e"/>
    <property type="match status" value="1"/>
</dbReference>
<dbReference type="InterPro" id="IPR014710">
    <property type="entry name" value="RmlC-like_jellyroll"/>
</dbReference>
<dbReference type="Pfam" id="PF00908">
    <property type="entry name" value="dTDP_sugar_isom"/>
    <property type="match status" value="1"/>
</dbReference>
<dbReference type="InterPro" id="IPR029903">
    <property type="entry name" value="RmlD-like-bd"/>
</dbReference>
<dbReference type="EC" id="1.1.1.133" evidence="5"/>
<dbReference type="GO" id="GO:0019305">
    <property type="term" value="P:dTDP-rhamnose biosynthetic process"/>
    <property type="evidence" value="ECO:0007669"/>
    <property type="project" value="UniProtKB-UniPathway"/>
</dbReference>
<evidence type="ECO:0000313" key="8">
    <source>
        <dbReference type="Proteomes" id="UP000603369"/>
    </source>
</evidence>
<comment type="function">
    <text evidence="5">Catalyzes the reduction of dTDP-6-deoxy-L-lyxo-4-hexulose to yield dTDP-L-rhamnose.</text>
</comment>
<proteinExistence type="inferred from homology"/>
<evidence type="ECO:0000313" key="7">
    <source>
        <dbReference type="EMBL" id="MBK3428373.1"/>
    </source>
</evidence>
<evidence type="ECO:0000256" key="1">
    <source>
        <dbReference type="ARBA" id="ARBA00010154"/>
    </source>
</evidence>
<sequence length="451" mass="49491">MRITETAIPGLLIIDLDVHGDNRGWFKENWQREKFTGLAPELASFQPVQNNISFNHAGATRGLHAEPWDKLVSVAQGKIFGAWCDLREGSESFGKVVTHEVGPETAVFVPRGVANGFQALEETSYCYLVNEHWSAEARYAAVNLNIVDWPLEPTEISEKDKQHPDLAEVSPMPARRILVTGANGQLGRALKRLLADAEFCSHADFDITNPPERNWKQYSAIINCAAYNDVNGAENDRAAAWAVNAEAPARLARIAAENQITLVHVSSDYIFDGANEVHSEEELPSPLSAYGASKAAGDTAAQTAPQHYVIRTSWVFGDGENFMSTMRRLANKGVEPKVIHDQRGRPTFAEDLAKGIVHLLNSDADYGVYNLSNSGDTVGRDEIAMAVFIGLGHDPAEVTPVSTEQYREIAGPEAPRPKESTLALDKIEATGFKPQNWRAALALYLALYPED</sequence>
<feature type="active site" description="Proton donor" evidence="3">
    <location>
        <position position="127"/>
    </location>
</feature>
<dbReference type="Gene3D" id="2.60.120.10">
    <property type="entry name" value="Jelly Rolls"/>
    <property type="match status" value="1"/>
</dbReference>
<accession>A0A8I1I2R5</accession>
<evidence type="ECO:0000259" key="6">
    <source>
        <dbReference type="Pfam" id="PF04321"/>
    </source>
</evidence>
<dbReference type="Proteomes" id="UP000603369">
    <property type="component" value="Unassembled WGS sequence"/>
</dbReference>
<feature type="domain" description="RmlD-like substrate binding" evidence="6">
    <location>
        <begin position="176"/>
        <end position="446"/>
    </location>
</feature>
<reference evidence="7 8" key="1">
    <citation type="submission" date="2020-12" db="EMBL/GenBank/DDBJ databases">
        <title>Draft genome sequence of the commensal strain Corynebacterium tuberculostearicum MFP09/CIP 102622 isolated from human skin.</title>
        <authorList>
            <person name="Boukerb A.M."/>
            <person name="Janvier X."/>
            <person name="Feuilloley M.G.J."/>
            <person name="Groboillot A."/>
        </authorList>
    </citation>
    <scope>NUCLEOTIDE SEQUENCE [LARGE SCALE GENOMIC DNA]</scope>
    <source>
        <strain evidence="7 8">CIP 102622</strain>
    </source>
</reference>
<dbReference type="PANTHER" id="PTHR10491:SF4">
    <property type="entry name" value="METHIONINE ADENOSYLTRANSFERASE 2 SUBUNIT BETA"/>
    <property type="match status" value="1"/>
</dbReference>
<dbReference type="GO" id="GO:0008830">
    <property type="term" value="F:dTDP-4-dehydrorhamnose 3,5-epimerase activity"/>
    <property type="evidence" value="ECO:0007669"/>
    <property type="project" value="InterPro"/>
</dbReference>
<dbReference type="GO" id="GO:0008831">
    <property type="term" value="F:dTDP-4-dehydrorhamnose reductase activity"/>
    <property type="evidence" value="ECO:0007669"/>
    <property type="project" value="UniProtKB-EC"/>
</dbReference>
<organism evidence="7 8">
    <name type="scientific">Corynebacterium tuberculostearicum</name>
    <dbReference type="NCBI Taxonomy" id="38304"/>
    <lineage>
        <taxon>Bacteria</taxon>
        <taxon>Bacillati</taxon>
        <taxon>Actinomycetota</taxon>
        <taxon>Actinomycetes</taxon>
        <taxon>Mycobacteriales</taxon>
        <taxon>Corynebacteriaceae</taxon>
        <taxon>Corynebacterium</taxon>
    </lineage>
</organism>
<dbReference type="Gene3D" id="3.40.50.720">
    <property type="entry name" value="NAD(P)-binding Rossmann-like Domain"/>
    <property type="match status" value="1"/>
</dbReference>
<gene>
    <name evidence="7" type="primary">rfbD</name>
    <name evidence="7" type="ORF">JDP02_07600</name>
</gene>
<dbReference type="EMBL" id="JAEHFL010000010">
    <property type="protein sequence ID" value="MBK3428373.1"/>
    <property type="molecule type" value="Genomic_DNA"/>
</dbReference>
<dbReference type="Pfam" id="PF04321">
    <property type="entry name" value="RmlD_sub_bind"/>
    <property type="match status" value="1"/>
</dbReference>
<comment type="similarity">
    <text evidence="1">Belongs to the dTDP-4-dehydrorhamnose 3,5-epimerase family.</text>
</comment>
<evidence type="ECO:0000256" key="3">
    <source>
        <dbReference type="PIRSR" id="PIRSR600888-1"/>
    </source>
</evidence>
<dbReference type="GO" id="GO:0005829">
    <property type="term" value="C:cytosol"/>
    <property type="evidence" value="ECO:0007669"/>
    <property type="project" value="TreeGrafter"/>
</dbReference>
<dbReference type="InterPro" id="IPR005913">
    <property type="entry name" value="dTDP_dehydrorham_reduct"/>
</dbReference>
<dbReference type="SUPFAM" id="SSF51182">
    <property type="entry name" value="RmlC-like cupins"/>
    <property type="match status" value="1"/>
</dbReference>
<dbReference type="PANTHER" id="PTHR10491">
    <property type="entry name" value="DTDP-4-DEHYDRORHAMNOSE REDUCTASE"/>
    <property type="match status" value="1"/>
</dbReference>
<dbReference type="UniPathway" id="UPA00124"/>
<dbReference type="AlphaFoldDB" id="A0A8I1I2R5"/>
<keyword evidence="5 7" id="KW-0560">Oxidoreductase</keyword>
<dbReference type="RefSeq" id="WP_200435942.1">
    <property type="nucleotide sequence ID" value="NZ_JAEHFL010000010.1"/>
</dbReference>
<name>A0A8I1I2R5_9CORY</name>
<dbReference type="CDD" id="cd00438">
    <property type="entry name" value="cupin_RmlC"/>
    <property type="match status" value="1"/>
</dbReference>
<comment type="similarity">
    <text evidence="2 5">Belongs to the dTDP-4-dehydrorhamnose reductase family.</text>
</comment>
<dbReference type="InterPro" id="IPR000888">
    <property type="entry name" value="RmlC-like"/>
</dbReference>
<evidence type="ECO:0000256" key="4">
    <source>
        <dbReference type="PIRSR" id="PIRSR600888-3"/>
    </source>
</evidence>